<keyword evidence="1" id="KW-0808">Transferase</keyword>
<keyword evidence="1" id="KW-0545">Nucleotide biosynthesis</keyword>
<name>A0ABX9DW93_9PSEU</name>
<comment type="caution">
    <text evidence="1">Lacks conserved residue(s) required for the propagation of feature annotation.</text>
</comment>
<protein>
    <recommendedName>
        <fullName evidence="1">Thymidylate kinase</fullName>
        <ecNumber evidence="1">2.7.4.9</ecNumber>
    </recommendedName>
    <alternativeName>
        <fullName evidence="1">dTMP kinase</fullName>
    </alternativeName>
</protein>
<proteinExistence type="inferred from homology"/>
<keyword evidence="1" id="KW-0547">Nucleotide-binding</keyword>
<keyword evidence="5" id="KW-1185">Reference proteome</keyword>
<evidence type="ECO:0000256" key="2">
    <source>
        <dbReference type="SAM" id="MobiDB-lite"/>
    </source>
</evidence>
<evidence type="ECO:0000259" key="3">
    <source>
        <dbReference type="Pfam" id="PF02223"/>
    </source>
</evidence>
<dbReference type="Pfam" id="PF02223">
    <property type="entry name" value="Thymidylate_kin"/>
    <property type="match status" value="1"/>
</dbReference>
<reference evidence="4 5" key="1">
    <citation type="submission" date="2018-06" db="EMBL/GenBank/DDBJ databases">
        <title>Genomic Encyclopedia of Type Strains, Phase IV (KMG-IV): sequencing the most valuable type-strain genomes for metagenomic binning, comparative biology and taxonomic classification.</title>
        <authorList>
            <person name="Goeker M."/>
        </authorList>
    </citation>
    <scope>NUCLEOTIDE SEQUENCE [LARGE SCALE GENOMIC DNA]</scope>
    <source>
        <strain evidence="4 5">DSM 45479</strain>
    </source>
</reference>
<dbReference type="RefSeq" id="WP_233442537.1">
    <property type="nucleotide sequence ID" value="NZ_QLTT01000014.1"/>
</dbReference>
<comment type="catalytic activity">
    <reaction evidence="1">
        <text>dTMP + ATP = dTDP + ADP</text>
        <dbReference type="Rhea" id="RHEA:13517"/>
        <dbReference type="ChEBI" id="CHEBI:30616"/>
        <dbReference type="ChEBI" id="CHEBI:58369"/>
        <dbReference type="ChEBI" id="CHEBI:63528"/>
        <dbReference type="ChEBI" id="CHEBI:456216"/>
        <dbReference type="EC" id="2.7.4.9"/>
    </reaction>
</comment>
<dbReference type="GO" id="GO:0016301">
    <property type="term" value="F:kinase activity"/>
    <property type="evidence" value="ECO:0007669"/>
    <property type="project" value="UniProtKB-KW"/>
</dbReference>
<organism evidence="4 5">
    <name type="scientific">Lentzea atacamensis</name>
    <dbReference type="NCBI Taxonomy" id="531938"/>
    <lineage>
        <taxon>Bacteria</taxon>
        <taxon>Bacillati</taxon>
        <taxon>Actinomycetota</taxon>
        <taxon>Actinomycetes</taxon>
        <taxon>Pseudonocardiales</taxon>
        <taxon>Pseudonocardiaceae</taxon>
        <taxon>Lentzea</taxon>
    </lineage>
</organism>
<dbReference type="CDD" id="cd01672">
    <property type="entry name" value="TMPK"/>
    <property type="match status" value="1"/>
</dbReference>
<feature type="region of interest" description="Disordered" evidence="2">
    <location>
        <begin position="215"/>
        <end position="235"/>
    </location>
</feature>
<evidence type="ECO:0000313" key="5">
    <source>
        <dbReference type="Proteomes" id="UP000248714"/>
    </source>
</evidence>
<feature type="domain" description="Thymidylate kinase-like" evidence="3">
    <location>
        <begin position="5"/>
        <end position="187"/>
    </location>
</feature>
<dbReference type="Proteomes" id="UP000248714">
    <property type="component" value="Unassembled WGS sequence"/>
</dbReference>
<dbReference type="InterPro" id="IPR027417">
    <property type="entry name" value="P-loop_NTPase"/>
</dbReference>
<dbReference type="HAMAP" id="MF_00165">
    <property type="entry name" value="Thymidylate_kinase"/>
    <property type="match status" value="1"/>
</dbReference>
<dbReference type="InterPro" id="IPR018094">
    <property type="entry name" value="Thymidylate_kinase"/>
</dbReference>
<keyword evidence="1" id="KW-0067">ATP-binding</keyword>
<comment type="caution">
    <text evidence="4">The sequence shown here is derived from an EMBL/GenBank/DDBJ whole genome shotgun (WGS) entry which is preliminary data.</text>
</comment>
<dbReference type="SUPFAM" id="SSF52540">
    <property type="entry name" value="P-loop containing nucleoside triphosphate hydrolases"/>
    <property type="match status" value="1"/>
</dbReference>
<dbReference type="InterPro" id="IPR039430">
    <property type="entry name" value="Thymidylate_kin-like_dom"/>
</dbReference>
<evidence type="ECO:0000256" key="1">
    <source>
        <dbReference type="HAMAP-Rule" id="MF_00165"/>
    </source>
</evidence>
<evidence type="ECO:0000313" key="4">
    <source>
        <dbReference type="EMBL" id="RAS59427.1"/>
    </source>
</evidence>
<comment type="similarity">
    <text evidence="1">Belongs to the thymidylate kinase family.</text>
</comment>
<comment type="function">
    <text evidence="1">Phosphorylation of dTMP to form dTDP in both de novo and salvage pathways of dTTP synthesis.</text>
</comment>
<dbReference type="EC" id="2.7.4.9" evidence="1"/>
<gene>
    <name evidence="1" type="primary">tmk</name>
    <name evidence="4" type="ORF">C8D87_11439</name>
</gene>
<dbReference type="EMBL" id="QLTT01000014">
    <property type="protein sequence ID" value="RAS59427.1"/>
    <property type="molecule type" value="Genomic_DNA"/>
</dbReference>
<keyword evidence="1 4" id="KW-0418">Kinase</keyword>
<dbReference type="Gene3D" id="3.40.50.300">
    <property type="entry name" value="P-loop containing nucleotide triphosphate hydrolases"/>
    <property type="match status" value="1"/>
</dbReference>
<sequence>MLITFEGLPGAGKTTQTRLLADCLRRQGRTVVTLDDLATLDTDPVAADLVAVLATAGDPYLRGSDPVVDTLLTAAIRADLVATVLATALDAAGPDGIVIEDRGENTMSSYALAGLLHRTRTSPDAALQWLTALTGLTGRLPGRVLWLRTPVDIATRRTARRGPDRQTTAEHRAYLNRVDHAYERLAAGNPDLDQVHGGNHEPAHVHKLVHHALDLPDNHCPHSGGDLPHPPGTAS</sequence>
<accession>A0ABX9DW93</accession>